<evidence type="ECO:0000313" key="3">
    <source>
        <dbReference type="Proteomes" id="UP000189739"/>
    </source>
</evidence>
<dbReference type="RefSeq" id="WP_078350480.1">
    <property type="nucleotide sequence ID" value="NZ_MBTF01000035.1"/>
</dbReference>
<sequence length="277" mass="32353">MDCIFCRKGNSFKTVEHVIPESLGNVEHVLPKGVVCDACNNYFAVKVEKPLLEMPYFINLRQRNLIRSKKRRLVPDKVLFPHPQGGWAEVWIDEQGFILRSEDTHIASLIKEGKINSMIIPTIPEVDYPNDVISRFLAKAALESVAYYSFGKGPYTDDFIQQNNLDPLREYARYGIGPFWPYHQRRIYTEEDRFVNTDIQPGPYEILHEFDFLMIDYEHIYLALVIMGVEYVIRLNQPEIKTYQQWLAENKGRSPIRRGKEYMVTKDKNDGTQPDTI</sequence>
<feature type="domain" description="HNH endonuclease 5" evidence="1">
    <location>
        <begin position="3"/>
        <end position="52"/>
    </location>
</feature>
<comment type="caution">
    <text evidence="2">The sequence shown here is derived from an EMBL/GenBank/DDBJ whole genome shotgun (WGS) entry which is preliminary data.</text>
</comment>
<accession>A0A1S9PA64</accession>
<keyword evidence="3" id="KW-1185">Reference proteome</keyword>
<evidence type="ECO:0000259" key="1">
    <source>
        <dbReference type="Pfam" id="PF14279"/>
    </source>
</evidence>
<gene>
    <name evidence="2" type="ORF">BC343_13950</name>
</gene>
<reference evidence="2 3" key="1">
    <citation type="submission" date="2016-07" db="EMBL/GenBank/DDBJ databases">
        <title>Genomic analysis of zinc-resistant bacterium Mucilaginibacter pedocola TBZ30.</title>
        <authorList>
            <person name="Huang J."/>
            <person name="Tang J."/>
        </authorList>
    </citation>
    <scope>NUCLEOTIDE SEQUENCE [LARGE SCALE GENOMIC DNA]</scope>
    <source>
        <strain evidence="2 3">TBZ30</strain>
    </source>
</reference>
<evidence type="ECO:0000313" key="2">
    <source>
        <dbReference type="EMBL" id="OOQ57873.1"/>
    </source>
</evidence>
<dbReference type="InterPro" id="IPR029471">
    <property type="entry name" value="HNH_5"/>
</dbReference>
<name>A0A1S9PA64_9SPHI</name>
<dbReference type="STRING" id="1792845.BC343_13950"/>
<dbReference type="OrthoDB" id="5184303at2"/>
<dbReference type="AlphaFoldDB" id="A0A1S9PA64"/>
<dbReference type="Pfam" id="PF14279">
    <property type="entry name" value="HNH_5"/>
    <property type="match status" value="1"/>
</dbReference>
<dbReference type="Proteomes" id="UP000189739">
    <property type="component" value="Unassembled WGS sequence"/>
</dbReference>
<organism evidence="2 3">
    <name type="scientific">Mucilaginibacter pedocola</name>
    <dbReference type="NCBI Taxonomy" id="1792845"/>
    <lineage>
        <taxon>Bacteria</taxon>
        <taxon>Pseudomonadati</taxon>
        <taxon>Bacteroidota</taxon>
        <taxon>Sphingobacteriia</taxon>
        <taxon>Sphingobacteriales</taxon>
        <taxon>Sphingobacteriaceae</taxon>
        <taxon>Mucilaginibacter</taxon>
    </lineage>
</organism>
<protein>
    <recommendedName>
        <fullName evidence="1">HNH endonuclease 5 domain-containing protein</fullName>
    </recommendedName>
</protein>
<proteinExistence type="predicted"/>
<dbReference type="EMBL" id="MBTF01000035">
    <property type="protein sequence ID" value="OOQ57873.1"/>
    <property type="molecule type" value="Genomic_DNA"/>
</dbReference>